<organism evidence="2 3">
    <name type="scientific">Devosia ginsengisoli</name>
    <dbReference type="NCBI Taxonomy" id="400770"/>
    <lineage>
        <taxon>Bacteria</taxon>
        <taxon>Pseudomonadati</taxon>
        <taxon>Pseudomonadota</taxon>
        <taxon>Alphaproteobacteria</taxon>
        <taxon>Hyphomicrobiales</taxon>
        <taxon>Devosiaceae</taxon>
        <taxon>Devosia</taxon>
    </lineage>
</organism>
<evidence type="ECO:0000313" key="3">
    <source>
        <dbReference type="Proteomes" id="UP000315364"/>
    </source>
</evidence>
<keyword evidence="1" id="KW-0812">Transmembrane</keyword>
<evidence type="ECO:0000256" key="1">
    <source>
        <dbReference type="SAM" id="Phobius"/>
    </source>
</evidence>
<evidence type="ECO:0000313" key="2">
    <source>
        <dbReference type="EMBL" id="QDZ12001.1"/>
    </source>
</evidence>
<keyword evidence="1" id="KW-0472">Membrane</keyword>
<dbReference type="AlphaFoldDB" id="A0A5B8LW36"/>
<dbReference type="CDD" id="cd01324">
    <property type="entry name" value="cbb3_Oxidase_CcoQ"/>
    <property type="match status" value="1"/>
</dbReference>
<dbReference type="InterPro" id="IPR008621">
    <property type="entry name" value="Cbb3-typ_cyt_oxidase_comp"/>
</dbReference>
<keyword evidence="1" id="KW-1133">Transmembrane helix</keyword>
<name>A0A5B8LW36_9HYPH</name>
<sequence>MPFDHDTVVGFSKSFGLFYLVALSVIALVWTYWPSNKKGFDEAAKRPVLEEEDRPWRG</sequence>
<dbReference type="RefSeq" id="WP_082555284.1">
    <property type="nucleotide sequence ID" value="NZ_CP042304.1"/>
</dbReference>
<gene>
    <name evidence="2" type="ORF">FPZ08_15375</name>
</gene>
<protein>
    <submittedName>
        <fullName evidence="2">Cbb3-type cytochrome c oxidase subunit 3</fullName>
    </submittedName>
</protein>
<accession>A0A5B8LW36</accession>
<feature type="transmembrane region" description="Helical" evidence="1">
    <location>
        <begin position="15"/>
        <end position="33"/>
    </location>
</feature>
<dbReference type="OrthoDB" id="7173870at2"/>
<reference evidence="2 3" key="1">
    <citation type="submission" date="2019-07" db="EMBL/GenBank/DDBJ databases">
        <title>Full genome sequence of Devosia sp. Gsoil 520.</title>
        <authorList>
            <person name="Im W.-T."/>
        </authorList>
    </citation>
    <scope>NUCLEOTIDE SEQUENCE [LARGE SCALE GENOMIC DNA]</scope>
    <source>
        <strain evidence="2 3">Gsoil 520</strain>
    </source>
</reference>
<dbReference type="EMBL" id="CP042304">
    <property type="protein sequence ID" value="QDZ12001.1"/>
    <property type="molecule type" value="Genomic_DNA"/>
</dbReference>
<dbReference type="Proteomes" id="UP000315364">
    <property type="component" value="Chromosome"/>
</dbReference>
<dbReference type="Pfam" id="PF05545">
    <property type="entry name" value="FixQ"/>
    <property type="match status" value="1"/>
</dbReference>
<dbReference type="KEGG" id="dea:FPZ08_15375"/>
<proteinExistence type="predicted"/>
<keyword evidence="3" id="KW-1185">Reference proteome</keyword>